<feature type="region of interest" description="Disordered" evidence="5">
    <location>
        <begin position="1"/>
        <end position="34"/>
    </location>
</feature>
<dbReference type="SUPFAM" id="SSF48498">
    <property type="entry name" value="Tetracyclin repressor-like, C-terminal domain"/>
    <property type="match status" value="1"/>
</dbReference>
<feature type="domain" description="HTH tetR-type" evidence="6">
    <location>
        <begin position="32"/>
        <end position="92"/>
    </location>
</feature>
<evidence type="ECO:0000256" key="4">
    <source>
        <dbReference type="PROSITE-ProRule" id="PRU00335"/>
    </source>
</evidence>
<dbReference type="SUPFAM" id="SSF46689">
    <property type="entry name" value="Homeodomain-like"/>
    <property type="match status" value="1"/>
</dbReference>
<keyword evidence="2 4" id="KW-0238">DNA-binding</keyword>
<evidence type="ECO:0000256" key="1">
    <source>
        <dbReference type="ARBA" id="ARBA00023015"/>
    </source>
</evidence>
<dbReference type="InterPro" id="IPR011075">
    <property type="entry name" value="TetR_C"/>
</dbReference>
<dbReference type="InterPro" id="IPR036271">
    <property type="entry name" value="Tet_transcr_reg_TetR-rel_C_sf"/>
</dbReference>
<gene>
    <name evidence="7" type="ORF">MANY_39720</name>
</gene>
<evidence type="ECO:0000313" key="8">
    <source>
        <dbReference type="Proteomes" id="UP000467249"/>
    </source>
</evidence>
<dbReference type="InterPro" id="IPR050109">
    <property type="entry name" value="HTH-type_TetR-like_transc_reg"/>
</dbReference>
<dbReference type="GO" id="GO:0000976">
    <property type="term" value="F:transcription cis-regulatory region binding"/>
    <property type="evidence" value="ECO:0007669"/>
    <property type="project" value="TreeGrafter"/>
</dbReference>
<dbReference type="Proteomes" id="UP000467249">
    <property type="component" value="Chromosome"/>
</dbReference>
<dbReference type="InterPro" id="IPR009057">
    <property type="entry name" value="Homeodomain-like_sf"/>
</dbReference>
<dbReference type="Pfam" id="PF16859">
    <property type="entry name" value="TetR_C_11"/>
    <property type="match status" value="1"/>
</dbReference>
<keyword evidence="3" id="KW-0804">Transcription</keyword>
<dbReference type="GO" id="GO:0003700">
    <property type="term" value="F:DNA-binding transcription factor activity"/>
    <property type="evidence" value="ECO:0007669"/>
    <property type="project" value="TreeGrafter"/>
</dbReference>
<dbReference type="PROSITE" id="PS50977">
    <property type="entry name" value="HTH_TETR_2"/>
    <property type="match status" value="1"/>
</dbReference>
<dbReference type="PRINTS" id="PR00455">
    <property type="entry name" value="HTHTETR"/>
</dbReference>
<dbReference type="EMBL" id="AP022620">
    <property type="protein sequence ID" value="BBZ78635.1"/>
    <property type="molecule type" value="Genomic_DNA"/>
</dbReference>
<dbReference type="Pfam" id="PF00440">
    <property type="entry name" value="TetR_N"/>
    <property type="match status" value="1"/>
</dbReference>
<keyword evidence="8" id="KW-1185">Reference proteome</keyword>
<dbReference type="InterPro" id="IPR001647">
    <property type="entry name" value="HTH_TetR"/>
</dbReference>
<dbReference type="RefSeq" id="WP_163805754.1">
    <property type="nucleotide sequence ID" value="NZ_AP022620.1"/>
</dbReference>
<evidence type="ECO:0000259" key="6">
    <source>
        <dbReference type="PROSITE" id="PS50977"/>
    </source>
</evidence>
<keyword evidence="1" id="KW-0805">Transcription regulation</keyword>
<proteinExistence type="predicted"/>
<dbReference type="PANTHER" id="PTHR30055:SF148">
    <property type="entry name" value="TETR-FAMILY TRANSCRIPTIONAL REGULATOR"/>
    <property type="match status" value="1"/>
</dbReference>
<evidence type="ECO:0000256" key="3">
    <source>
        <dbReference type="ARBA" id="ARBA00023163"/>
    </source>
</evidence>
<sequence>MSPSDDGQQAAAVVTESSWRRPRGTSGPPRDPERDVRILTAALELLLEGGYPALTMDKAAARARVGKATVYRRWQSRAELAADTLEFVGLTEQPVPLADSESLRDDLIETIRQIIGPPESARQSLVGALIETARHEPQLCHVIRQRFITRLQGSLEEVLARASDQHELPSRGHGSGMDVAAAVALVVHWELIGERPLDRAAIAVIVDRVLLPLARSTGRPAG</sequence>
<dbReference type="KEGG" id="many:MANY_39720"/>
<evidence type="ECO:0000256" key="5">
    <source>
        <dbReference type="SAM" id="MobiDB-lite"/>
    </source>
</evidence>
<evidence type="ECO:0000313" key="7">
    <source>
        <dbReference type="EMBL" id="BBZ78635.1"/>
    </source>
</evidence>
<evidence type="ECO:0000256" key="2">
    <source>
        <dbReference type="ARBA" id="ARBA00023125"/>
    </source>
</evidence>
<organism evidence="7 8">
    <name type="scientific">Mycolicibacterium anyangense</name>
    <dbReference type="NCBI Taxonomy" id="1431246"/>
    <lineage>
        <taxon>Bacteria</taxon>
        <taxon>Bacillati</taxon>
        <taxon>Actinomycetota</taxon>
        <taxon>Actinomycetes</taxon>
        <taxon>Mycobacteriales</taxon>
        <taxon>Mycobacteriaceae</taxon>
        <taxon>Mycolicibacterium</taxon>
    </lineage>
</organism>
<protein>
    <submittedName>
        <fullName evidence="7">Putative HTH-type transcriptional regulator</fullName>
    </submittedName>
</protein>
<reference evidence="7 8" key="1">
    <citation type="journal article" date="2019" name="Emerg. Microbes Infect.">
        <title>Comprehensive subspecies identification of 175 nontuberculous mycobacteria species based on 7547 genomic profiles.</title>
        <authorList>
            <person name="Matsumoto Y."/>
            <person name="Kinjo T."/>
            <person name="Motooka D."/>
            <person name="Nabeya D."/>
            <person name="Jung N."/>
            <person name="Uechi K."/>
            <person name="Horii T."/>
            <person name="Iida T."/>
            <person name="Fujita J."/>
            <person name="Nakamura S."/>
        </authorList>
    </citation>
    <scope>NUCLEOTIDE SEQUENCE [LARGE SCALE GENOMIC DNA]</scope>
    <source>
        <strain evidence="7 8">JCM 30275</strain>
    </source>
</reference>
<accession>A0A6N4WCZ1</accession>
<dbReference type="AlphaFoldDB" id="A0A6N4WCZ1"/>
<feature type="DNA-binding region" description="H-T-H motif" evidence="4">
    <location>
        <begin position="55"/>
        <end position="74"/>
    </location>
</feature>
<dbReference type="PANTHER" id="PTHR30055">
    <property type="entry name" value="HTH-TYPE TRANSCRIPTIONAL REGULATOR RUTR"/>
    <property type="match status" value="1"/>
</dbReference>
<dbReference type="Gene3D" id="1.10.357.10">
    <property type="entry name" value="Tetracycline Repressor, domain 2"/>
    <property type="match status" value="1"/>
</dbReference>
<name>A0A6N4WCZ1_9MYCO</name>
<dbReference type="Gene3D" id="1.10.10.60">
    <property type="entry name" value="Homeodomain-like"/>
    <property type="match status" value="1"/>
</dbReference>